<evidence type="ECO:0000313" key="2">
    <source>
        <dbReference type="Proteomes" id="UP000465667"/>
    </source>
</evidence>
<reference evidence="1 2" key="1">
    <citation type="submission" date="2020-02" db="EMBL/GenBank/DDBJ databases">
        <title>Whole genome sequence of Haloferax alexandrinus pws1.</title>
        <authorList>
            <person name="Verma D.K."/>
            <person name="Gopal K."/>
            <person name="Prasad E.S."/>
        </authorList>
    </citation>
    <scope>NUCLEOTIDE SEQUENCE [LARGE SCALE GENOMIC DNA]</scope>
    <source>
        <strain evidence="2">wsp1</strain>
    </source>
</reference>
<dbReference type="KEGG" id="hale:G3A49_13430"/>
<sequence>MNTRRRFLAGIFSSIVMGAGCLSRPKPDPIEIHVRNDTSNSHQVVVEIINLEDESKYRESASLSEGEVVHFEKEPAYLKVGFNVFVDGELKFNEKYRQPGECRAREFSAIIGYNEEVSLSDASCI</sequence>
<evidence type="ECO:0000313" key="1">
    <source>
        <dbReference type="EMBL" id="QIB79078.1"/>
    </source>
</evidence>
<name>A0A6C0V1E1_HALVO</name>
<dbReference type="PROSITE" id="PS51257">
    <property type="entry name" value="PROKAR_LIPOPROTEIN"/>
    <property type="match status" value="1"/>
</dbReference>
<dbReference type="RefSeq" id="WP_163489351.1">
    <property type="nucleotide sequence ID" value="NZ_CP048738.1"/>
</dbReference>
<organism evidence="1 2">
    <name type="scientific">Haloferax volcanii</name>
    <name type="common">Halobacterium volcanii</name>
    <dbReference type="NCBI Taxonomy" id="2246"/>
    <lineage>
        <taxon>Archaea</taxon>
        <taxon>Methanobacteriati</taxon>
        <taxon>Methanobacteriota</taxon>
        <taxon>Stenosarchaea group</taxon>
        <taxon>Halobacteria</taxon>
        <taxon>Halobacteriales</taxon>
        <taxon>Haloferacaceae</taxon>
        <taxon>Haloferax</taxon>
    </lineage>
</organism>
<proteinExistence type="predicted"/>
<protein>
    <recommendedName>
        <fullName evidence="3">Lipoprotein</fullName>
    </recommendedName>
</protein>
<accession>A0A6C0V1E1</accession>
<evidence type="ECO:0008006" key="3">
    <source>
        <dbReference type="Google" id="ProtNLM"/>
    </source>
</evidence>
<dbReference type="GeneID" id="44084429"/>
<dbReference type="Proteomes" id="UP000465667">
    <property type="component" value="Chromosome"/>
</dbReference>
<gene>
    <name evidence="1" type="ORF">G3A49_13430</name>
</gene>
<dbReference type="AlphaFoldDB" id="A0A6C0V1E1"/>
<dbReference type="EMBL" id="CP048738">
    <property type="protein sequence ID" value="QIB79078.1"/>
    <property type="molecule type" value="Genomic_DNA"/>
</dbReference>